<organism evidence="1 2">
    <name type="scientific">Forsythia ovata</name>
    <dbReference type="NCBI Taxonomy" id="205694"/>
    <lineage>
        <taxon>Eukaryota</taxon>
        <taxon>Viridiplantae</taxon>
        <taxon>Streptophyta</taxon>
        <taxon>Embryophyta</taxon>
        <taxon>Tracheophyta</taxon>
        <taxon>Spermatophyta</taxon>
        <taxon>Magnoliopsida</taxon>
        <taxon>eudicotyledons</taxon>
        <taxon>Gunneridae</taxon>
        <taxon>Pentapetalae</taxon>
        <taxon>asterids</taxon>
        <taxon>lamiids</taxon>
        <taxon>Lamiales</taxon>
        <taxon>Oleaceae</taxon>
        <taxon>Forsythieae</taxon>
        <taxon>Forsythia</taxon>
    </lineage>
</organism>
<gene>
    <name evidence="1" type="ORF">Fot_41373</name>
</gene>
<dbReference type="EMBL" id="JBFOLJ010000012">
    <property type="protein sequence ID" value="KAL2488081.1"/>
    <property type="molecule type" value="Genomic_DNA"/>
</dbReference>
<proteinExistence type="predicted"/>
<accession>A0ABD1RJ37</accession>
<name>A0ABD1RJ37_9LAMI</name>
<keyword evidence="2" id="KW-1185">Reference proteome</keyword>
<evidence type="ECO:0000313" key="1">
    <source>
        <dbReference type="EMBL" id="KAL2488081.1"/>
    </source>
</evidence>
<dbReference type="Proteomes" id="UP001604277">
    <property type="component" value="Unassembled WGS sequence"/>
</dbReference>
<dbReference type="AlphaFoldDB" id="A0ABD1RJ37"/>
<evidence type="ECO:0000313" key="2">
    <source>
        <dbReference type="Proteomes" id="UP001604277"/>
    </source>
</evidence>
<protein>
    <submittedName>
        <fullName evidence="1">Uncharacterized protein</fullName>
    </submittedName>
</protein>
<reference evidence="2" key="1">
    <citation type="submission" date="2024-07" db="EMBL/GenBank/DDBJ databases">
        <title>Two chromosome-level genome assemblies of Korean endemic species Abeliophyllum distichum and Forsythia ovata (Oleaceae).</title>
        <authorList>
            <person name="Jang H."/>
        </authorList>
    </citation>
    <scope>NUCLEOTIDE SEQUENCE [LARGE SCALE GENOMIC DNA]</scope>
</reference>
<comment type="caution">
    <text evidence="1">The sequence shown here is derived from an EMBL/GenBank/DDBJ whole genome shotgun (WGS) entry which is preliminary data.</text>
</comment>
<sequence length="106" mass="12504">MDNLPVRLINYLAKMPQHVSQSIIKSRSSGSVHLFHLIKKRESLQPNILIITHEKSMCYPHKRDYQRDAVPLITLRPLQINYSGCNHRDNHETDINHDEQYRETCN</sequence>